<evidence type="ECO:0000313" key="2">
    <source>
        <dbReference type="Proteomes" id="UP001139319"/>
    </source>
</evidence>
<accession>A0A9X2I378</accession>
<protein>
    <submittedName>
        <fullName evidence="1">Uncharacterized protein</fullName>
    </submittedName>
</protein>
<sequence length="118" mass="12914">MPSLYLSSPPSGPAPTELNGDCLALTATLLRPHLPGLADTLLALSQKARKERHKALTNQTLYQHLGAEGISQVIAQLTHMGNQWLAQGRNQANSTQALQQVLRQWIAVGEWLIEQAQQ</sequence>
<comment type="caution">
    <text evidence="1">The sequence shown here is derived from an EMBL/GenBank/DDBJ whole genome shotgun (WGS) entry which is preliminary data.</text>
</comment>
<organism evidence="1 2">
    <name type="scientific">Gilvimarinus xylanilyticus</name>
    <dbReference type="NCBI Taxonomy" id="2944139"/>
    <lineage>
        <taxon>Bacteria</taxon>
        <taxon>Pseudomonadati</taxon>
        <taxon>Pseudomonadota</taxon>
        <taxon>Gammaproteobacteria</taxon>
        <taxon>Cellvibrionales</taxon>
        <taxon>Cellvibrionaceae</taxon>
        <taxon>Gilvimarinus</taxon>
    </lineage>
</organism>
<dbReference type="AlphaFoldDB" id="A0A9X2I378"/>
<dbReference type="RefSeq" id="WP_253967423.1">
    <property type="nucleotide sequence ID" value="NZ_JAMFTH010000001.1"/>
</dbReference>
<reference evidence="1" key="1">
    <citation type="submission" date="2022-05" db="EMBL/GenBank/DDBJ databases">
        <authorList>
            <person name="Sun H.-N."/>
        </authorList>
    </citation>
    <scope>NUCLEOTIDE SEQUENCE</scope>
    <source>
        <strain evidence="1">HB14</strain>
    </source>
</reference>
<dbReference type="EMBL" id="JAMFTH010000001">
    <property type="protein sequence ID" value="MCP8899166.1"/>
    <property type="molecule type" value="Genomic_DNA"/>
</dbReference>
<reference evidence="1" key="2">
    <citation type="submission" date="2023-01" db="EMBL/GenBank/DDBJ databases">
        <title>Gilvimarinus xylanilyticus HB14 isolated from Caulerpa lentillifera aquaculture base in Hainan, China.</title>
        <authorList>
            <person name="Zhang Y.-J."/>
        </authorList>
    </citation>
    <scope>NUCLEOTIDE SEQUENCE</scope>
    <source>
        <strain evidence="1">HB14</strain>
    </source>
</reference>
<evidence type="ECO:0000313" key="1">
    <source>
        <dbReference type="EMBL" id="MCP8899166.1"/>
    </source>
</evidence>
<proteinExistence type="predicted"/>
<dbReference type="Proteomes" id="UP001139319">
    <property type="component" value="Unassembled WGS sequence"/>
</dbReference>
<name>A0A9X2I378_9GAMM</name>
<gene>
    <name evidence="1" type="ORF">M6D89_07655</name>
</gene>
<keyword evidence="2" id="KW-1185">Reference proteome</keyword>